<dbReference type="Gene3D" id="1.10.10.1150">
    <property type="entry name" value="Coenzyme PQQ synthesis protein D (PqqD)"/>
    <property type="match status" value="1"/>
</dbReference>
<dbReference type="Proteomes" id="UP001238467">
    <property type="component" value="Unassembled WGS sequence"/>
</dbReference>
<name>A0ABU0DP22_9HYPH</name>
<evidence type="ECO:0008006" key="3">
    <source>
        <dbReference type="Google" id="ProtNLM"/>
    </source>
</evidence>
<gene>
    <name evidence="1" type="ORF">J2S76_004576</name>
</gene>
<accession>A0ABU0DP22</accession>
<proteinExistence type="predicted"/>
<dbReference type="RefSeq" id="WP_307064383.1">
    <property type="nucleotide sequence ID" value="NZ_JAUSUH010000017.1"/>
</dbReference>
<dbReference type="InterPro" id="IPR041881">
    <property type="entry name" value="PqqD_sf"/>
</dbReference>
<dbReference type="EMBL" id="JAUSUH010000017">
    <property type="protein sequence ID" value="MDQ0350120.1"/>
    <property type="molecule type" value="Genomic_DNA"/>
</dbReference>
<keyword evidence="2" id="KW-1185">Reference proteome</keyword>
<sequence>MVTIDTVLVRADHCLVSEIDNELVMMDVQSGHYFTLDAIGNDIWRRLEQPVRVGDLCVILEQAYASPLDVITADVLRLLDSMTGEGLVKVAA</sequence>
<protein>
    <recommendedName>
        <fullName evidence="3">PqqD family protein</fullName>
    </recommendedName>
</protein>
<evidence type="ECO:0000313" key="1">
    <source>
        <dbReference type="EMBL" id="MDQ0350120.1"/>
    </source>
</evidence>
<evidence type="ECO:0000313" key="2">
    <source>
        <dbReference type="Proteomes" id="UP001238467"/>
    </source>
</evidence>
<comment type="caution">
    <text evidence="1">The sequence shown here is derived from an EMBL/GenBank/DDBJ whole genome shotgun (WGS) entry which is preliminary data.</text>
</comment>
<reference evidence="1 2" key="1">
    <citation type="submission" date="2023-07" db="EMBL/GenBank/DDBJ databases">
        <title>Genomic Encyclopedia of Type Strains, Phase IV (KMG-IV): sequencing the most valuable type-strain genomes for metagenomic binning, comparative biology and taxonomic classification.</title>
        <authorList>
            <person name="Goeker M."/>
        </authorList>
    </citation>
    <scope>NUCLEOTIDE SEQUENCE [LARGE SCALE GENOMIC DNA]</scope>
    <source>
        <strain evidence="1 2">DSM 1277</strain>
    </source>
</reference>
<organism evidence="1 2">
    <name type="scientific">Ancylobacter vacuolatus</name>
    <dbReference type="NCBI Taxonomy" id="223389"/>
    <lineage>
        <taxon>Bacteria</taxon>
        <taxon>Pseudomonadati</taxon>
        <taxon>Pseudomonadota</taxon>
        <taxon>Alphaproteobacteria</taxon>
        <taxon>Hyphomicrobiales</taxon>
        <taxon>Xanthobacteraceae</taxon>
        <taxon>Ancylobacter</taxon>
    </lineage>
</organism>
<dbReference type="Pfam" id="PF05402">
    <property type="entry name" value="PqqD"/>
    <property type="match status" value="1"/>
</dbReference>
<dbReference type="InterPro" id="IPR008792">
    <property type="entry name" value="PQQD"/>
</dbReference>